<accession>A0A8T0IUY7</accession>
<evidence type="ECO:0000313" key="4">
    <source>
        <dbReference type="Proteomes" id="UP000822688"/>
    </source>
</evidence>
<gene>
    <name evidence="3" type="ORF">KC19_2G094700</name>
</gene>
<reference evidence="3" key="1">
    <citation type="submission" date="2020-06" db="EMBL/GenBank/DDBJ databases">
        <title>WGS assembly of Ceratodon purpureus strain R40.</title>
        <authorList>
            <person name="Carey S.B."/>
            <person name="Jenkins J."/>
            <person name="Shu S."/>
            <person name="Lovell J.T."/>
            <person name="Sreedasyam A."/>
            <person name="Maumus F."/>
            <person name="Tiley G.P."/>
            <person name="Fernandez-Pozo N."/>
            <person name="Barry K."/>
            <person name="Chen C."/>
            <person name="Wang M."/>
            <person name="Lipzen A."/>
            <person name="Daum C."/>
            <person name="Saski C.A."/>
            <person name="Payton A.C."/>
            <person name="Mcbreen J.C."/>
            <person name="Conrad R.E."/>
            <person name="Kollar L.M."/>
            <person name="Olsson S."/>
            <person name="Huttunen S."/>
            <person name="Landis J.B."/>
            <person name="Wickett N.J."/>
            <person name="Johnson M.G."/>
            <person name="Rensing S.A."/>
            <person name="Grimwood J."/>
            <person name="Schmutz J."/>
            <person name="Mcdaniel S.F."/>
        </authorList>
    </citation>
    <scope>NUCLEOTIDE SEQUENCE</scope>
    <source>
        <strain evidence="3">R40</strain>
    </source>
</reference>
<evidence type="ECO:0000256" key="1">
    <source>
        <dbReference type="SAM" id="Coils"/>
    </source>
</evidence>
<keyword evidence="1" id="KW-0175">Coiled coil</keyword>
<evidence type="ECO:0000256" key="2">
    <source>
        <dbReference type="SAM" id="MobiDB-lite"/>
    </source>
</evidence>
<dbReference type="Proteomes" id="UP000822688">
    <property type="component" value="Chromosome 2"/>
</dbReference>
<comment type="caution">
    <text evidence="3">The sequence shown here is derived from an EMBL/GenBank/DDBJ whole genome shotgun (WGS) entry which is preliminary data.</text>
</comment>
<proteinExistence type="predicted"/>
<feature type="region of interest" description="Disordered" evidence="2">
    <location>
        <begin position="171"/>
        <end position="191"/>
    </location>
</feature>
<feature type="coiled-coil region" evidence="1">
    <location>
        <begin position="36"/>
        <end position="63"/>
    </location>
</feature>
<organism evidence="3 4">
    <name type="scientific">Ceratodon purpureus</name>
    <name type="common">Fire moss</name>
    <name type="synonym">Dicranum purpureum</name>
    <dbReference type="NCBI Taxonomy" id="3225"/>
    <lineage>
        <taxon>Eukaryota</taxon>
        <taxon>Viridiplantae</taxon>
        <taxon>Streptophyta</taxon>
        <taxon>Embryophyta</taxon>
        <taxon>Bryophyta</taxon>
        <taxon>Bryophytina</taxon>
        <taxon>Bryopsida</taxon>
        <taxon>Dicranidae</taxon>
        <taxon>Pseudoditrichales</taxon>
        <taxon>Ditrichaceae</taxon>
        <taxon>Ceratodon</taxon>
    </lineage>
</organism>
<keyword evidence="4" id="KW-1185">Reference proteome</keyword>
<evidence type="ECO:0000313" key="3">
    <source>
        <dbReference type="EMBL" id="KAG0586488.1"/>
    </source>
</evidence>
<name>A0A8T0IUY7_CERPU</name>
<protein>
    <submittedName>
        <fullName evidence="3">Uncharacterized protein</fullName>
    </submittedName>
</protein>
<sequence length="191" mass="21957">MVKEERRIIKLKYKIKQKEIALVDTKGEIIESVKELDRLQTVMANLEGDMDRLKGVLTKMEEMVRLPMCLRPSQHVQEEIASYDTDLITLNSCAFCNGKFPHLDIIVAPCKCTYHPWCVVMQTWVEDRCAKKECGAAFTENWKRSVGIDKKPDITKDLTVAECSNPKSKRRFLNSDIGGTNYSRKARRQSV</sequence>
<dbReference type="EMBL" id="CM026422">
    <property type="protein sequence ID" value="KAG0586488.1"/>
    <property type="molecule type" value="Genomic_DNA"/>
</dbReference>
<dbReference type="AlphaFoldDB" id="A0A8T0IUY7"/>